<feature type="chain" id="PRO_5039108957" description="Permuted papain-like amidase YaeF/Yiix C92 family enzyme" evidence="1">
    <location>
        <begin position="32"/>
        <end position="197"/>
    </location>
</feature>
<evidence type="ECO:0000313" key="3">
    <source>
        <dbReference type="Proteomes" id="UP001156215"/>
    </source>
</evidence>
<dbReference type="Pfam" id="PF05708">
    <property type="entry name" value="Peptidase_C92"/>
    <property type="match status" value="1"/>
</dbReference>
<proteinExistence type="predicted"/>
<dbReference type="AlphaFoldDB" id="A0A9E9P3Z0"/>
<dbReference type="Proteomes" id="UP001156215">
    <property type="component" value="Chromosome"/>
</dbReference>
<reference evidence="2" key="1">
    <citation type="journal article" date="2022" name="Front. Microbiol.">
        <title>New perspectives on an old grouping: The genomic and phenotypic variability of Oxalobacter formigenes and the implications for calcium oxalate stone prevention.</title>
        <authorList>
            <person name="Chmiel J.A."/>
            <person name="Carr C."/>
            <person name="Stuivenberg G.A."/>
            <person name="Venema R."/>
            <person name="Chanyi R.M."/>
            <person name="Al K.F."/>
            <person name="Giguere D."/>
            <person name="Say H."/>
            <person name="Akouris P.P."/>
            <person name="Dominguez Romero S.A."/>
            <person name="Kwong A."/>
            <person name="Tai V."/>
            <person name="Koval S.F."/>
            <person name="Razvi H."/>
            <person name="Bjazevic J."/>
            <person name="Burton J.P."/>
        </authorList>
    </citation>
    <scope>NUCLEOTIDE SEQUENCE</scope>
    <source>
        <strain evidence="2">WoOx3</strain>
    </source>
</reference>
<dbReference type="RefSeq" id="WP_269309578.1">
    <property type="nucleotide sequence ID" value="NZ_CP098242.1"/>
</dbReference>
<gene>
    <name evidence="2" type="ORF">NB640_02550</name>
</gene>
<evidence type="ECO:0000313" key="2">
    <source>
        <dbReference type="EMBL" id="WAW10558.1"/>
    </source>
</evidence>
<dbReference type="KEGG" id="ovb:NB640_02550"/>
<name>A0A9E9P3Z0_9BURK</name>
<keyword evidence="3" id="KW-1185">Reference proteome</keyword>
<sequence length="197" mass="21806">MQMGHISGKVTSFLLASVFCLLTGCAVQPVANPDTTIKDAERISEIRLILKNGDWLVTRGILNTDNFVATMTNAPLSHAAIYDAEKDVVIEATGEGVHTTQLDTFLAKSQRALIIRPVWWTPDNAVKAIESARNWVGKGYNYTGLIGINTPGRYYCTQLALRAYEPFMEEAPDNPIPPVIKPGQMYYWGRILYDSGP</sequence>
<dbReference type="EMBL" id="CP098242">
    <property type="protein sequence ID" value="WAW10558.1"/>
    <property type="molecule type" value="Genomic_DNA"/>
</dbReference>
<accession>A0A9E9P3Z0</accession>
<evidence type="ECO:0008006" key="4">
    <source>
        <dbReference type="Google" id="ProtNLM"/>
    </source>
</evidence>
<dbReference type="InterPro" id="IPR024453">
    <property type="entry name" value="Peptidase_C92"/>
</dbReference>
<evidence type="ECO:0000256" key="1">
    <source>
        <dbReference type="SAM" id="SignalP"/>
    </source>
</evidence>
<organism evidence="2 3">
    <name type="scientific">Oxalobacter vibrioformis</name>
    <dbReference type="NCBI Taxonomy" id="933080"/>
    <lineage>
        <taxon>Bacteria</taxon>
        <taxon>Pseudomonadati</taxon>
        <taxon>Pseudomonadota</taxon>
        <taxon>Betaproteobacteria</taxon>
        <taxon>Burkholderiales</taxon>
        <taxon>Oxalobacteraceae</taxon>
        <taxon>Oxalobacter</taxon>
    </lineage>
</organism>
<dbReference type="InterPro" id="IPR038765">
    <property type="entry name" value="Papain-like_cys_pep_sf"/>
</dbReference>
<protein>
    <recommendedName>
        <fullName evidence="4">Permuted papain-like amidase YaeF/Yiix C92 family enzyme</fullName>
    </recommendedName>
</protein>
<feature type="signal peptide" evidence="1">
    <location>
        <begin position="1"/>
        <end position="31"/>
    </location>
</feature>
<dbReference type="SUPFAM" id="SSF54001">
    <property type="entry name" value="Cysteine proteinases"/>
    <property type="match status" value="1"/>
</dbReference>
<keyword evidence="1" id="KW-0732">Signal</keyword>
<dbReference type="Gene3D" id="3.90.1720.10">
    <property type="entry name" value="endopeptidase domain like (from Nostoc punctiforme)"/>
    <property type="match status" value="1"/>
</dbReference>